<keyword evidence="3" id="KW-0808">Transferase</keyword>
<accession>A0A6C0HUK1</accession>
<keyword evidence="7" id="KW-0472">Membrane</keyword>
<dbReference type="EMBL" id="MN740012">
    <property type="protein sequence ID" value="QHT83845.1"/>
    <property type="molecule type" value="Genomic_DNA"/>
</dbReference>
<dbReference type="AlphaFoldDB" id="A0A6C0HUK1"/>
<evidence type="ECO:0000256" key="1">
    <source>
        <dbReference type="ARBA" id="ARBA00004606"/>
    </source>
</evidence>
<keyword evidence="5" id="KW-0735">Signal-anchor</keyword>
<evidence type="ECO:0000256" key="3">
    <source>
        <dbReference type="ARBA" id="ARBA00022679"/>
    </source>
</evidence>
<sequence length="289" mass="34976">MKGIIIPAVEKYENLLYSNIKYLREIFNCNLPIEIWQIGQEISDNMKKTLETDQEKWNIIFKNVNDYTDNPEHWRGYQIKAFVLKYTDFDEIILCDCDSVFLISPEIIFKDPNYITTGTFFFKDYLRHTPKNDEEENRIIWFKKMFPDPPQYLPEECYYLYNINTDKQQMWFYQESGVVYLNKNMHPDIIESIYKLNEQHQETYKYVHGDKETFWIACLLCNKPFYMNHYPGINLKPDINMPNCFIEKISPSFTHIYKINNKENIFFYSQKGYPDFKKITNKIVIDQLQ</sequence>
<protein>
    <recommendedName>
        <fullName evidence="10">Nucleotide-diphospho-sugar transferase domain-containing protein</fullName>
    </recommendedName>
</protein>
<evidence type="ECO:0000256" key="7">
    <source>
        <dbReference type="ARBA" id="ARBA00023136"/>
    </source>
</evidence>
<organism evidence="9">
    <name type="scientific">viral metagenome</name>
    <dbReference type="NCBI Taxonomy" id="1070528"/>
    <lineage>
        <taxon>unclassified sequences</taxon>
        <taxon>metagenomes</taxon>
        <taxon>organismal metagenomes</taxon>
    </lineage>
</organism>
<keyword evidence="8" id="KW-0325">Glycoprotein</keyword>
<reference evidence="9" key="1">
    <citation type="journal article" date="2020" name="Nature">
        <title>Giant virus diversity and host interactions through global metagenomics.</title>
        <authorList>
            <person name="Schulz F."/>
            <person name="Roux S."/>
            <person name="Paez-Espino D."/>
            <person name="Jungbluth S."/>
            <person name="Walsh D.A."/>
            <person name="Denef V.J."/>
            <person name="McMahon K.D."/>
            <person name="Konstantinidis K.T."/>
            <person name="Eloe-Fadrosh E.A."/>
            <person name="Kyrpides N.C."/>
            <person name="Woyke T."/>
        </authorList>
    </citation>
    <scope>NUCLEOTIDE SEQUENCE</scope>
    <source>
        <strain evidence="9">GVMAG-M-3300023184-168</strain>
    </source>
</reference>
<dbReference type="GO" id="GO:0005794">
    <property type="term" value="C:Golgi apparatus"/>
    <property type="evidence" value="ECO:0007669"/>
    <property type="project" value="TreeGrafter"/>
</dbReference>
<evidence type="ECO:0000256" key="5">
    <source>
        <dbReference type="ARBA" id="ARBA00022968"/>
    </source>
</evidence>
<dbReference type="InterPro" id="IPR022751">
    <property type="entry name" value="Alpha_mannosyltransferase"/>
</dbReference>
<evidence type="ECO:0000256" key="2">
    <source>
        <dbReference type="ARBA" id="ARBA00022676"/>
    </source>
</evidence>
<evidence type="ECO:0000256" key="6">
    <source>
        <dbReference type="ARBA" id="ARBA00022989"/>
    </source>
</evidence>
<keyword evidence="4" id="KW-0812">Transmembrane</keyword>
<evidence type="ECO:0008006" key="10">
    <source>
        <dbReference type="Google" id="ProtNLM"/>
    </source>
</evidence>
<dbReference type="GO" id="GO:0000033">
    <property type="term" value="F:alpha-1,3-mannosyltransferase activity"/>
    <property type="evidence" value="ECO:0007669"/>
    <property type="project" value="TreeGrafter"/>
</dbReference>
<evidence type="ECO:0000256" key="4">
    <source>
        <dbReference type="ARBA" id="ARBA00022692"/>
    </source>
</evidence>
<dbReference type="InterPro" id="IPR029044">
    <property type="entry name" value="Nucleotide-diphossugar_trans"/>
</dbReference>
<proteinExistence type="predicted"/>
<dbReference type="Pfam" id="PF11051">
    <property type="entry name" value="Mannosyl_trans3"/>
    <property type="match status" value="1"/>
</dbReference>
<evidence type="ECO:0000313" key="9">
    <source>
        <dbReference type="EMBL" id="QHT83845.1"/>
    </source>
</evidence>
<dbReference type="GO" id="GO:0016020">
    <property type="term" value="C:membrane"/>
    <property type="evidence" value="ECO:0007669"/>
    <property type="project" value="UniProtKB-SubCell"/>
</dbReference>
<comment type="subcellular location">
    <subcellularLocation>
        <location evidence="1">Membrane</location>
        <topology evidence="1">Single-pass type II membrane protein</topology>
    </subcellularLocation>
</comment>
<dbReference type="SUPFAM" id="SSF53448">
    <property type="entry name" value="Nucleotide-diphospho-sugar transferases"/>
    <property type="match status" value="1"/>
</dbReference>
<dbReference type="PANTHER" id="PTHR31392:SF1">
    <property type="entry name" value="ALPHA-1,3-MANNOSYLTRANSFERASE MNN1-RELATED"/>
    <property type="match status" value="1"/>
</dbReference>
<keyword evidence="6" id="KW-1133">Transmembrane helix</keyword>
<name>A0A6C0HUK1_9ZZZZ</name>
<keyword evidence="2" id="KW-0328">Glycosyltransferase</keyword>
<evidence type="ECO:0000256" key="8">
    <source>
        <dbReference type="ARBA" id="ARBA00023180"/>
    </source>
</evidence>
<dbReference type="PANTHER" id="PTHR31392">
    <property type="entry name" value="ALPHA-1,3-MANNOSYLTRANSFERASE MNN1-RELATED"/>
    <property type="match status" value="1"/>
</dbReference>
<dbReference type="GO" id="GO:0006493">
    <property type="term" value="P:protein O-linked glycosylation"/>
    <property type="evidence" value="ECO:0007669"/>
    <property type="project" value="TreeGrafter"/>
</dbReference>